<dbReference type="Proteomes" id="UP001501081">
    <property type="component" value="Unassembled WGS sequence"/>
</dbReference>
<protein>
    <recommendedName>
        <fullName evidence="3">VCBS repeat-containing protein</fullName>
    </recommendedName>
</protein>
<gene>
    <name evidence="1" type="ORF">GCM10022246_40620</name>
</gene>
<evidence type="ECO:0000313" key="2">
    <source>
        <dbReference type="Proteomes" id="UP001501081"/>
    </source>
</evidence>
<dbReference type="RefSeq" id="WP_344770022.1">
    <property type="nucleotide sequence ID" value="NZ_BAABAK010000021.1"/>
</dbReference>
<organism evidence="1 2">
    <name type="scientific">Pedobacter ginsengiterrae</name>
    <dbReference type="NCBI Taxonomy" id="871696"/>
    <lineage>
        <taxon>Bacteria</taxon>
        <taxon>Pseudomonadati</taxon>
        <taxon>Bacteroidota</taxon>
        <taxon>Sphingobacteriia</taxon>
        <taxon>Sphingobacteriales</taxon>
        <taxon>Sphingobacteriaceae</taxon>
        <taxon>Pedobacter</taxon>
    </lineage>
</organism>
<reference evidence="2" key="1">
    <citation type="journal article" date="2019" name="Int. J. Syst. Evol. Microbiol.">
        <title>The Global Catalogue of Microorganisms (GCM) 10K type strain sequencing project: providing services to taxonomists for standard genome sequencing and annotation.</title>
        <authorList>
            <consortium name="The Broad Institute Genomics Platform"/>
            <consortium name="The Broad Institute Genome Sequencing Center for Infectious Disease"/>
            <person name="Wu L."/>
            <person name="Ma J."/>
        </authorList>
    </citation>
    <scope>NUCLEOTIDE SEQUENCE [LARGE SCALE GENOMIC DNA]</scope>
    <source>
        <strain evidence="2">JCM 17338</strain>
    </source>
</reference>
<evidence type="ECO:0008006" key="3">
    <source>
        <dbReference type="Google" id="ProtNLM"/>
    </source>
</evidence>
<comment type="caution">
    <text evidence="1">The sequence shown here is derived from an EMBL/GenBank/DDBJ whole genome shotgun (WGS) entry which is preliminary data.</text>
</comment>
<sequence length="200" mass="23396">MRYFILFFAILSINSYAQKKVFHQPHAKGVWQYVYPFADKNYVFAVQHGVKDGEEDGLKTSNIYFGKIGKTDEIFWKEQVQMRLVTENINYEDFNNDGKKDLLIFEDTGARGGNAHYNLYLINTQKHALTKVVNFNKIVNPSYNQKHKIILSYGLSGENFYSIYRINAKNKPYQIGKTFKDTDELNLDKKIVEILKENKK</sequence>
<name>A0ABP7QNJ0_9SPHI</name>
<keyword evidence="2" id="KW-1185">Reference proteome</keyword>
<accession>A0ABP7QNJ0</accession>
<proteinExistence type="predicted"/>
<dbReference type="InterPro" id="IPR058087">
    <property type="entry name" value="XAC2610_dom"/>
</dbReference>
<dbReference type="NCBIfam" id="NF047539">
    <property type="entry name" value="XAC2610_fam"/>
    <property type="match status" value="1"/>
</dbReference>
<evidence type="ECO:0000313" key="1">
    <source>
        <dbReference type="EMBL" id="GAA3984797.1"/>
    </source>
</evidence>
<dbReference type="EMBL" id="BAABAK010000021">
    <property type="protein sequence ID" value="GAA3984797.1"/>
    <property type="molecule type" value="Genomic_DNA"/>
</dbReference>